<protein>
    <submittedName>
        <fullName evidence="4">Uncharacterized protein</fullName>
    </submittedName>
</protein>
<dbReference type="GO" id="GO:0046983">
    <property type="term" value="F:protein dimerization activity"/>
    <property type="evidence" value="ECO:0007669"/>
    <property type="project" value="InterPro"/>
</dbReference>
<dbReference type="PANTHER" id="PTHR47351">
    <property type="entry name" value="CHITIN BIOSYNTHESIS PROTEIN CHS5"/>
    <property type="match status" value="1"/>
</dbReference>
<dbReference type="OrthoDB" id="245697at2759"/>
<dbReference type="Pfam" id="PF00533">
    <property type="entry name" value="BRCT"/>
    <property type="match status" value="1"/>
</dbReference>
<evidence type="ECO:0000259" key="3">
    <source>
        <dbReference type="PROSITE" id="PS50853"/>
    </source>
</evidence>
<dbReference type="Gene3D" id="6.20.120.50">
    <property type="match status" value="1"/>
</dbReference>
<dbReference type="CDD" id="cd13945">
    <property type="entry name" value="Chs5_N"/>
    <property type="match status" value="1"/>
</dbReference>
<dbReference type="InterPro" id="IPR036116">
    <property type="entry name" value="FN3_sf"/>
</dbReference>
<dbReference type="Proteomes" id="UP000053558">
    <property type="component" value="Unassembled WGS sequence"/>
</dbReference>
<feature type="compositionally biased region" description="Low complexity" evidence="1">
    <location>
        <begin position="321"/>
        <end position="334"/>
    </location>
</feature>
<feature type="region of interest" description="Disordered" evidence="1">
    <location>
        <begin position="458"/>
        <end position="508"/>
    </location>
</feature>
<dbReference type="RefSeq" id="XP_007773642.1">
    <property type="nucleotide sequence ID" value="XM_007775452.1"/>
</dbReference>
<dbReference type="PROSITE" id="PS50172">
    <property type="entry name" value="BRCT"/>
    <property type="match status" value="1"/>
</dbReference>
<evidence type="ECO:0000313" key="4">
    <source>
        <dbReference type="EMBL" id="EIW76411.1"/>
    </source>
</evidence>
<dbReference type="PROSITE" id="PS50853">
    <property type="entry name" value="FN3"/>
    <property type="match status" value="1"/>
</dbReference>
<dbReference type="Pfam" id="PF16893">
    <property type="entry name" value="fn3_2"/>
    <property type="match status" value="1"/>
</dbReference>
<dbReference type="OMA" id="CETEGTI"/>
<comment type="caution">
    <text evidence="4">The sequence shown here is derived from an EMBL/GenBank/DDBJ whole genome shotgun (WGS) entry which is preliminary data.</text>
</comment>
<feature type="compositionally biased region" description="Basic and acidic residues" evidence="1">
    <location>
        <begin position="481"/>
        <end position="492"/>
    </location>
</feature>
<dbReference type="InterPro" id="IPR001357">
    <property type="entry name" value="BRCT_dom"/>
</dbReference>
<dbReference type="EMBL" id="JH711586">
    <property type="protein sequence ID" value="EIW76411.1"/>
    <property type="molecule type" value="Genomic_DNA"/>
</dbReference>
<dbReference type="InterPro" id="IPR036420">
    <property type="entry name" value="BRCT_dom_sf"/>
</dbReference>
<dbReference type="Gene3D" id="3.40.50.10190">
    <property type="entry name" value="BRCT domain"/>
    <property type="match status" value="1"/>
</dbReference>
<dbReference type="GO" id="GO:0034044">
    <property type="term" value="C:exomer complex"/>
    <property type="evidence" value="ECO:0007669"/>
    <property type="project" value="TreeGrafter"/>
</dbReference>
<accession>A0A5M3MCN7</accession>
<dbReference type="InterPro" id="IPR003961">
    <property type="entry name" value="FN3_dom"/>
</dbReference>
<dbReference type="AlphaFoldDB" id="A0A5M3MCN7"/>
<dbReference type="InterPro" id="IPR031669">
    <property type="entry name" value="Fn3_2"/>
</dbReference>
<evidence type="ECO:0000256" key="1">
    <source>
        <dbReference type="SAM" id="MobiDB-lite"/>
    </source>
</evidence>
<dbReference type="KEGG" id="cput:CONPUDRAFT_139758"/>
<dbReference type="InterPro" id="IPR031673">
    <property type="entry name" value="Chs5_N"/>
</dbReference>
<feature type="domain" description="BRCT" evidence="2">
    <location>
        <begin position="192"/>
        <end position="277"/>
    </location>
</feature>
<dbReference type="InterPro" id="IPR052827">
    <property type="entry name" value="CHS_Export/Cell_Fusion_Reg"/>
</dbReference>
<dbReference type="SUPFAM" id="SSF52113">
    <property type="entry name" value="BRCT domain"/>
    <property type="match status" value="1"/>
</dbReference>
<feature type="region of interest" description="Disordered" evidence="1">
    <location>
        <begin position="286"/>
        <end position="444"/>
    </location>
</feature>
<organism evidence="4 5">
    <name type="scientific">Coniophora puteana (strain RWD-64-598)</name>
    <name type="common">Brown rot fungus</name>
    <dbReference type="NCBI Taxonomy" id="741705"/>
    <lineage>
        <taxon>Eukaryota</taxon>
        <taxon>Fungi</taxon>
        <taxon>Dikarya</taxon>
        <taxon>Basidiomycota</taxon>
        <taxon>Agaricomycotina</taxon>
        <taxon>Agaricomycetes</taxon>
        <taxon>Agaricomycetidae</taxon>
        <taxon>Boletales</taxon>
        <taxon>Coniophorineae</taxon>
        <taxon>Coniophoraceae</taxon>
        <taxon>Coniophora</taxon>
    </lineage>
</organism>
<feature type="compositionally biased region" description="Polar residues" evidence="1">
    <location>
        <begin position="376"/>
        <end position="391"/>
    </location>
</feature>
<dbReference type="PANTHER" id="PTHR47351:SF1">
    <property type="entry name" value="CHITIN BIOSYNTHESIS PROTEIN CHS5"/>
    <property type="match status" value="1"/>
</dbReference>
<dbReference type="GO" id="GO:0000747">
    <property type="term" value="P:conjugation with cellular fusion"/>
    <property type="evidence" value="ECO:0007669"/>
    <property type="project" value="TreeGrafter"/>
</dbReference>
<dbReference type="Gene3D" id="2.60.40.10">
    <property type="entry name" value="Immunoglobulins"/>
    <property type="match status" value="1"/>
</dbReference>
<dbReference type="InterPro" id="IPR013783">
    <property type="entry name" value="Ig-like_fold"/>
</dbReference>
<feature type="compositionally biased region" description="Low complexity" evidence="1">
    <location>
        <begin position="293"/>
        <end position="305"/>
    </location>
</feature>
<proteinExistence type="predicted"/>
<dbReference type="GO" id="GO:0006893">
    <property type="term" value="P:Golgi to plasma membrane transport"/>
    <property type="evidence" value="ECO:0007669"/>
    <property type="project" value="TreeGrafter"/>
</dbReference>
<dbReference type="GO" id="GO:0005802">
    <property type="term" value="C:trans-Golgi network"/>
    <property type="evidence" value="ECO:0007669"/>
    <property type="project" value="TreeGrafter"/>
</dbReference>
<dbReference type="Pfam" id="PF16892">
    <property type="entry name" value="CHS5_N"/>
    <property type="match status" value="1"/>
</dbReference>
<sequence length="508" mass="53604">MGTPDSFTFTVGKLDAGMAILLGDRAHLIEFPSVLLPPGATTGSIVNIAVHQNVAAEKKRDQEFWALQHDILETYGKATPAAPQLEVRNTTQTSVALHWPTIELATAKLRSLDIYKNGQRLSAIPNAHTNTSTKLSGLSLDTEYTFQLVLRTTAGTFPSNVIKVRTHTIENTSGIRVCFGTVGDPDLFAAARDALEDMGGLWSDKIEIDTTHFVCTTPAVTPAGAQASGGNVNAVGSGGPGVEYQRALQLSIPVVQPQWLLTCQVQKKMVPIAGFYLGVTPPAVSKFSTRPQSMSQSSLPGSSSSNLHKTGASRMSMPVQSPSLASSNSNSSTNGKPANIPGTPTPPSSAAKVPTFGATPEEAEEHEHSDVEGSTPAASSPPATDSLTQPQSRHRSNGTMDRNFKFPPDMPSPPSESPPPPGATNFGAGGAALHHAPDVHDVPVQSLPIPSVHIRAPTAEGEIDTVALNPSSVEVPPPPPVEKERRDSVHNVDEEDEDVGPTVEIDLR</sequence>
<name>A0A5M3MCN7_CONPW</name>
<reference evidence="5" key="1">
    <citation type="journal article" date="2012" name="Science">
        <title>The Paleozoic origin of enzymatic lignin decomposition reconstructed from 31 fungal genomes.</title>
        <authorList>
            <person name="Floudas D."/>
            <person name="Binder M."/>
            <person name="Riley R."/>
            <person name="Barry K."/>
            <person name="Blanchette R.A."/>
            <person name="Henrissat B."/>
            <person name="Martinez A.T."/>
            <person name="Otillar R."/>
            <person name="Spatafora J.W."/>
            <person name="Yadav J.S."/>
            <person name="Aerts A."/>
            <person name="Benoit I."/>
            <person name="Boyd A."/>
            <person name="Carlson A."/>
            <person name="Copeland A."/>
            <person name="Coutinho P.M."/>
            <person name="de Vries R.P."/>
            <person name="Ferreira P."/>
            <person name="Findley K."/>
            <person name="Foster B."/>
            <person name="Gaskell J."/>
            <person name="Glotzer D."/>
            <person name="Gorecki P."/>
            <person name="Heitman J."/>
            <person name="Hesse C."/>
            <person name="Hori C."/>
            <person name="Igarashi K."/>
            <person name="Jurgens J.A."/>
            <person name="Kallen N."/>
            <person name="Kersten P."/>
            <person name="Kohler A."/>
            <person name="Kuees U."/>
            <person name="Kumar T.K.A."/>
            <person name="Kuo A."/>
            <person name="LaButti K."/>
            <person name="Larrondo L.F."/>
            <person name="Lindquist E."/>
            <person name="Ling A."/>
            <person name="Lombard V."/>
            <person name="Lucas S."/>
            <person name="Lundell T."/>
            <person name="Martin R."/>
            <person name="McLaughlin D.J."/>
            <person name="Morgenstern I."/>
            <person name="Morin E."/>
            <person name="Murat C."/>
            <person name="Nagy L.G."/>
            <person name="Nolan M."/>
            <person name="Ohm R.A."/>
            <person name="Patyshakuliyeva A."/>
            <person name="Rokas A."/>
            <person name="Ruiz-Duenas F.J."/>
            <person name="Sabat G."/>
            <person name="Salamov A."/>
            <person name="Samejima M."/>
            <person name="Schmutz J."/>
            <person name="Slot J.C."/>
            <person name="St John F."/>
            <person name="Stenlid J."/>
            <person name="Sun H."/>
            <person name="Sun S."/>
            <person name="Syed K."/>
            <person name="Tsang A."/>
            <person name="Wiebenga A."/>
            <person name="Young D."/>
            <person name="Pisabarro A."/>
            <person name="Eastwood D.C."/>
            <person name="Martin F."/>
            <person name="Cullen D."/>
            <person name="Grigoriev I.V."/>
            <person name="Hibbett D.S."/>
        </authorList>
    </citation>
    <scope>NUCLEOTIDE SEQUENCE [LARGE SCALE GENOMIC DNA]</scope>
    <source>
        <strain evidence="5">RWD-64-598 SS2</strain>
    </source>
</reference>
<gene>
    <name evidence="4" type="ORF">CONPUDRAFT_139758</name>
</gene>
<evidence type="ECO:0000313" key="5">
    <source>
        <dbReference type="Proteomes" id="UP000053558"/>
    </source>
</evidence>
<keyword evidence="5" id="KW-1185">Reference proteome</keyword>
<dbReference type="SUPFAM" id="SSF49265">
    <property type="entry name" value="Fibronectin type III"/>
    <property type="match status" value="1"/>
</dbReference>
<feature type="domain" description="Fibronectin type-III" evidence="3">
    <location>
        <begin position="79"/>
        <end position="172"/>
    </location>
</feature>
<dbReference type="CDD" id="cd00063">
    <property type="entry name" value="FN3"/>
    <property type="match status" value="1"/>
</dbReference>
<evidence type="ECO:0000259" key="2">
    <source>
        <dbReference type="PROSITE" id="PS50172"/>
    </source>
</evidence>
<dbReference type="GeneID" id="19201396"/>
<feature type="compositionally biased region" description="Pro residues" evidence="1">
    <location>
        <begin position="408"/>
        <end position="422"/>
    </location>
</feature>